<dbReference type="SUPFAM" id="SSF56784">
    <property type="entry name" value="HAD-like"/>
    <property type="match status" value="1"/>
</dbReference>
<dbReference type="RefSeq" id="WP_120192076.1">
    <property type="nucleotide sequence ID" value="NZ_RAPK01000007.1"/>
</dbReference>
<dbReference type="PANTHER" id="PTHR18901:SF38">
    <property type="entry name" value="PSEUDOURIDINE-5'-PHOSPHATASE"/>
    <property type="match status" value="1"/>
</dbReference>
<dbReference type="PANTHER" id="PTHR18901">
    <property type="entry name" value="2-DEOXYGLUCOSE-6-PHOSPHATE PHOSPHATASE 2"/>
    <property type="match status" value="1"/>
</dbReference>
<organism evidence="1 2">
    <name type="scientific">Sinobaca qinghaiensis</name>
    <dbReference type="NCBI Taxonomy" id="342944"/>
    <lineage>
        <taxon>Bacteria</taxon>
        <taxon>Bacillati</taxon>
        <taxon>Bacillota</taxon>
        <taxon>Bacilli</taxon>
        <taxon>Bacillales</taxon>
        <taxon>Sporolactobacillaceae</taxon>
        <taxon>Sinobaca</taxon>
    </lineage>
</organism>
<dbReference type="InterPro" id="IPR006439">
    <property type="entry name" value="HAD-SF_hydro_IA"/>
</dbReference>
<protein>
    <submittedName>
        <fullName evidence="1">HAD superfamily hydrolase (TIGR01509 family)/HAD superfamily hydrolase (TIGR01549 family)</fullName>
    </submittedName>
</protein>
<dbReference type="EMBL" id="RAPK01000007">
    <property type="protein sequence ID" value="RKD75176.1"/>
    <property type="molecule type" value="Genomic_DNA"/>
</dbReference>
<dbReference type="Gene3D" id="1.10.150.240">
    <property type="entry name" value="Putative phosphatase, domain 2"/>
    <property type="match status" value="1"/>
</dbReference>
<dbReference type="NCBIfam" id="TIGR01549">
    <property type="entry name" value="HAD-SF-IA-v1"/>
    <property type="match status" value="1"/>
</dbReference>
<dbReference type="SFLD" id="SFLDG01129">
    <property type="entry name" value="C1.5:_HAD__Beta-PGM__Phosphata"/>
    <property type="match status" value="1"/>
</dbReference>
<reference evidence="1 2" key="1">
    <citation type="submission" date="2018-09" db="EMBL/GenBank/DDBJ databases">
        <title>Genomic Encyclopedia of Archaeal and Bacterial Type Strains, Phase II (KMG-II): from individual species to whole genera.</title>
        <authorList>
            <person name="Goeker M."/>
        </authorList>
    </citation>
    <scope>NUCLEOTIDE SEQUENCE [LARGE SCALE GENOMIC DNA]</scope>
    <source>
        <strain evidence="1 2">DSM 17008</strain>
    </source>
</reference>
<evidence type="ECO:0000313" key="2">
    <source>
        <dbReference type="Proteomes" id="UP000285120"/>
    </source>
</evidence>
<dbReference type="SFLD" id="SFLDS00003">
    <property type="entry name" value="Haloacid_Dehalogenase"/>
    <property type="match status" value="1"/>
</dbReference>
<dbReference type="CDD" id="cd16423">
    <property type="entry name" value="HAD_BPGM-like"/>
    <property type="match status" value="1"/>
</dbReference>
<name>A0A419V5I7_9BACL</name>
<keyword evidence="2" id="KW-1185">Reference proteome</keyword>
<dbReference type="InterPro" id="IPR041492">
    <property type="entry name" value="HAD_2"/>
</dbReference>
<dbReference type="PRINTS" id="PR00413">
    <property type="entry name" value="HADHALOGNASE"/>
</dbReference>
<sequence length="220" mass="24896">MIKGVIFDFDGLILDTETHQYEVMNAIYKEHGHELPLAMWQEQIGTYTGFRPFSYLEEQMQSPVEHDVLEKRLSETFVEKISSEQPRPGVHDYLQAAGHLNLKVGLASSSDFSWVSRHLKNLGLYDHFETINTKDDVKIVKPDPSLYQITAEQLGLAPEECLVFEDSANGALAARRAGMACVVFPNTVTKAMEFGEVSHQLESMADMELQELIQYINEKA</sequence>
<evidence type="ECO:0000313" key="1">
    <source>
        <dbReference type="EMBL" id="RKD75176.1"/>
    </source>
</evidence>
<dbReference type="InterPro" id="IPR023198">
    <property type="entry name" value="PGP-like_dom2"/>
</dbReference>
<dbReference type="Gene3D" id="3.40.50.1000">
    <property type="entry name" value="HAD superfamily/HAD-like"/>
    <property type="match status" value="1"/>
</dbReference>
<dbReference type="Pfam" id="PF13419">
    <property type="entry name" value="HAD_2"/>
    <property type="match status" value="1"/>
</dbReference>
<dbReference type="Proteomes" id="UP000285120">
    <property type="component" value="Unassembled WGS sequence"/>
</dbReference>
<dbReference type="AlphaFoldDB" id="A0A419V5I7"/>
<dbReference type="InterPro" id="IPR036412">
    <property type="entry name" value="HAD-like_sf"/>
</dbReference>
<accession>A0A419V5I7</accession>
<dbReference type="OrthoDB" id="9792518at2"/>
<dbReference type="GO" id="GO:0016787">
    <property type="term" value="F:hydrolase activity"/>
    <property type="evidence" value="ECO:0007669"/>
    <property type="project" value="UniProtKB-KW"/>
</dbReference>
<comment type="caution">
    <text evidence="1">The sequence shown here is derived from an EMBL/GenBank/DDBJ whole genome shotgun (WGS) entry which is preliminary data.</text>
</comment>
<proteinExistence type="predicted"/>
<dbReference type="NCBIfam" id="TIGR01509">
    <property type="entry name" value="HAD-SF-IA-v3"/>
    <property type="match status" value="1"/>
</dbReference>
<keyword evidence="1" id="KW-0378">Hydrolase</keyword>
<gene>
    <name evidence="1" type="ORF">ATL39_0873</name>
</gene>
<dbReference type="InterPro" id="IPR023214">
    <property type="entry name" value="HAD_sf"/>
</dbReference>